<dbReference type="RefSeq" id="WP_058601681.1">
    <property type="nucleotide sequence ID" value="NZ_LDQA01000051.1"/>
</dbReference>
<keyword evidence="2" id="KW-1185">Reference proteome</keyword>
<comment type="caution">
    <text evidence="1">The sequence shown here is derived from an EMBL/GenBank/DDBJ whole genome shotgun (WGS) entry which is preliminary data.</text>
</comment>
<sequence>MILALPHDVRERLDRIEADEGVPALEVAHTAISVFSQLTGPERHALGVTAIGIVMERHYRR</sequence>
<proteinExistence type="predicted"/>
<reference evidence="1 2" key="1">
    <citation type="journal article" date="2016" name="Front. Microbiol.">
        <title>Genomic Resource of Rice Seed Associated Bacteria.</title>
        <authorList>
            <person name="Midha S."/>
            <person name="Bansal K."/>
            <person name="Sharma S."/>
            <person name="Kumar N."/>
            <person name="Patil P.P."/>
            <person name="Chaudhry V."/>
            <person name="Patil P.B."/>
        </authorList>
    </citation>
    <scope>NUCLEOTIDE SEQUENCE [LARGE SCALE GENOMIC DNA]</scope>
    <source>
        <strain evidence="1 2">NS365</strain>
    </source>
</reference>
<accession>A0A175RII6</accession>
<dbReference type="Proteomes" id="UP000078529">
    <property type="component" value="Unassembled WGS sequence"/>
</dbReference>
<evidence type="ECO:0008006" key="3">
    <source>
        <dbReference type="Google" id="ProtNLM"/>
    </source>
</evidence>
<protein>
    <recommendedName>
        <fullName evidence="3">CopG family transcriptional regulator</fullName>
    </recommendedName>
</protein>
<dbReference type="PATRIC" id="fig|401562.4.peg.3534"/>
<name>A0A175RII6_9HYPH</name>
<gene>
    <name evidence="1" type="ORF">NS365_18045</name>
</gene>
<organism evidence="1 2">
    <name type="scientific">Aureimonas ureilytica</name>
    <dbReference type="NCBI Taxonomy" id="401562"/>
    <lineage>
        <taxon>Bacteria</taxon>
        <taxon>Pseudomonadati</taxon>
        <taxon>Pseudomonadota</taxon>
        <taxon>Alphaproteobacteria</taxon>
        <taxon>Hyphomicrobiales</taxon>
        <taxon>Aurantimonadaceae</taxon>
        <taxon>Aureimonas</taxon>
    </lineage>
</organism>
<evidence type="ECO:0000313" key="2">
    <source>
        <dbReference type="Proteomes" id="UP000078529"/>
    </source>
</evidence>
<dbReference type="EMBL" id="LDQA01000051">
    <property type="protein sequence ID" value="KTR03580.1"/>
    <property type="molecule type" value="Genomic_DNA"/>
</dbReference>
<dbReference type="AlphaFoldDB" id="A0A175RII6"/>
<evidence type="ECO:0000313" key="1">
    <source>
        <dbReference type="EMBL" id="KTR03580.1"/>
    </source>
</evidence>